<dbReference type="AlphaFoldDB" id="B5M6L6"/>
<comment type="similarity">
    <text evidence="3 14">Belongs to the pyruvate kinase family.</text>
</comment>
<keyword evidence="10 14" id="KW-0460">Magnesium</keyword>
<dbReference type="OrthoDB" id="9812123at2"/>
<dbReference type="GO" id="GO:0005524">
    <property type="term" value="F:ATP binding"/>
    <property type="evidence" value="ECO:0007669"/>
    <property type="project" value="UniProtKB-KW"/>
</dbReference>
<evidence type="ECO:0000256" key="12">
    <source>
        <dbReference type="ARBA" id="ARBA00023317"/>
    </source>
</evidence>
<comment type="catalytic activity">
    <reaction evidence="14">
        <text>pyruvate + ATP = phosphoenolpyruvate + ADP + H(+)</text>
        <dbReference type="Rhea" id="RHEA:18157"/>
        <dbReference type="ChEBI" id="CHEBI:15361"/>
        <dbReference type="ChEBI" id="CHEBI:15378"/>
        <dbReference type="ChEBI" id="CHEBI:30616"/>
        <dbReference type="ChEBI" id="CHEBI:58702"/>
        <dbReference type="ChEBI" id="CHEBI:456216"/>
        <dbReference type="EC" id="2.7.1.40"/>
    </reaction>
</comment>
<name>B5M6L6_KOSOT</name>
<dbReference type="PANTHER" id="PTHR11817">
    <property type="entry name" value="PYRUVATE KINASE"/>
    <property type="match status" value="1"/>
</dbReference>
<evidence type="ECO:0000256" key="6">
    <source>
        <dbReference type="ARBA" id="ARBA00022723"/>
    </source>
</evidence>
<evidence type="ECO:0000256" key="9">
    <source>
        <dbReference type="ARBA" id="ARBA00022840"/>
    </source>
</evidence>
<dbReference type="GO" id="GO:0016301">
    <property type="term" value="F:kinase activity"/>
    <property type="evidence" value="ECO:0007669"/>
    <property type="project" value="UniProtKB-KW"/>
</dbReference>
<dbReference type="EMBL" id="CP001634">
    <property type="protein sequence ID" value="ACR80315.1"/>
    <property type="molecule type" value="Genomic_DNA"/>
</dbReference>
<dbReference type="InterPro" id="IPR036918">
    <property type="entry name" value="Pyrv_Knase_C_sf"/>
</dbReference>
<dbReference type="InterPro" id="IPR015795">
    <property type="entry name" value="Pyrv_Knase_C"/>
</dbReference>
<accession>B5M6L6</accession>
<comment type="cofactor">
    <cofactor evidence="1">
        <name>K(+)</name>
        <dbReference type="ChEBI" id="CHEBI:29103"/>
    </cofactor>
</comment>
<dbReference type="Gene3D" id="3.40.1380.20">
    <property type="entry name" value="Pyruvate kinase, C-terminal domain"/>
    <property type="match status" value="1"/>
</dbReference>
<gene>
    <name evidence="17" type="primary">pykF</name>
    <name evidence="18" type="ordered locus">Kole_1625</name>
    <name evidence="17" type="ORF">KO_2</name>
</gene>
<dbReference type="PROSITE" id="PS00110">
    <property type="entry name" value="PYRUVATE_KINASE"/>
    <property type="match status" value="1"/>
</dbReference>
<keyword evidence="19" id="KW-1185">Reference proteome</keyword>
<evidence type="ECO:0000256" key="14">
    <source>
        <dbReference type="RuleBase" id="RU000504"/>
    </source>
</evidence>
<evidence type="ECO:0000256" key="11">
    <source>
        <dbReference type="ARBA" id="ARBA00023152"/>
    </source>
</evidence>
<evidence type="ECO:0000256" key="4">
    <source>
        <dbReference type="ARBA" id="ARBA00012142"/>
    </source>
</evidence>
<evidence type="ECO:0000313" key="17">
    <source>
        <dbReference type="EMBL" id="ACH68620.1"/>
    </source>
</evidence>
<dbReference type="InterPro" id="IPR001697">
    <property type="entry name" value="Pyr_Knase"/>
</dbReference>
<evidence type="ECO:0000256" key="1">
    <source>
        <dbReference type="ARBA" id="ARBA00001958"/>
    </source>
</evidence>
<dbReference type="Gene3D" id="3.20.20.60">
    <property type="entry name" value="Phosphoenolpyruvate-binding domains"/>
    <property type="match status" value="1"/>
</dbReference>
<feature type="domain" description="Pyruvate kinase barrel" evidence="15">
    <location>
        <begin position="1"/>
        <end position="322"/>
    </location>
</feature>
<evidence type="ECO:0000313" key="19">
    <source>
        <dbReference type="Proteomes" id="UP000002382"/>
    </source>
</evidence>
<dbReference type="PRINTS" id="PR01050">
    <property type="entry name" value="PYRUVTKNASE"/>
</dbReference>
<dbReference type="InterPro" id="IPR018209">
    <property type="entry name" value="Pyrv_Knase_AS"/>
</dbReference>
<dbReference type="STRING" id="521045.Kole_1625"/>
<dbReference type="InterPro" id="IPR040442">
    <property type="entry name" value="Pyrv_kinase-like_dom_sf"/>
</dbReference>
<protein>
    <recommendedName>
        <fullName evidence="4 13">Pyruvate kinase</fullName>
        <ecNumber evidence="4 13">2.7.1.40</ecNumber>
    </recommendedName>
</protein>
<sequence length="472" mass="51970">MRKTKIVCTVGPATENPDMLKKLIEAGMNVVRLNTSHDDLEHHRRRIRTVKKIREELAVPITILLDLAGPKIRTGDFSSDTVVLKKGDLFTLTTEDIVGDDKRVSVSYKKLPSEVNSGDFILVNDGKIKLKVVETNETEIKTTVVNGGEITHRRGINVPGIDLGIEALTLKDKEFIKLGIEEGVDYFALSFVRKPEDVIEAKKIISSFGGSIPIISKIETVQALKRIESIAEVSDGLMVARGDLGVEIPVEEVPIAQKKIIRAGNKNRIPVITATQMLESMIENPVPTRAETTDISNAIIDGTDAVMLSAETSVGKYPIEAVSVMHKTALSTEKYIRAHPYLLQWTREDVVTDDHTDAICRAAWDISETLKIKLIVSSTYTGHTAINVSGFRPRSHILAVTPNKNTYHRLGMVWGVTPMLLELGSTIDEMVKIASEKARKLDLLDPGDNFIITAGVPLGKANTTNMLKLERA</sequence>
<keyword evidence="12 17" id="KW-0670">Pyruvate</keyword>
<dbReference type="RefSeq" id="WP_015868960.1">
    <property type="nucleotide sequence ID" value="NC_012785.1"/>
</dbReference>
<dbReference type="Gene3D" id="2.40.33.10">
    <property type="entry name" value="PK beta-barrel domain-like"/>
    <property type="match status" value="1"/>
</dbReference>
<dbReference type="NCBIfam" id="TIGR01064">
    <property type="entry name" value="pyruv_kin"/>
    <property type="match status" value="1"/>
</dbReference>
<dbReference type="InterPro" id="IPR015813">
    <property type="entry name" value="Pyrv/PenolPyrv_kinase-like_dom"/>
</dbReference>
<evidence type="ECO:0000256" key="10">
    <source>
        <dbReference type="ARBA" id="ARBA00022842"/>
    </source>
</evidence>
<evidence type="ECO:0000256" key="5">
    <source>
        <dbReference type="ARBA" id="ARBA00022679"/>
    </source>
</evidence>
<keyword evidence="6" id="KW-0479">Metal-binding</keyword>
<evidence type="ECO:0000256" key="2">
    <source>
        <dbReference type="ARBA" id="ARBA00004997"/>
    </source>
</evidence>
<keyword evidence="11 14" id="KW-0324">Glycolysis</keyword>
<dbReference type="GO" id="GO:0000287">
    <property type="term" value="F:magnesium ion binding"/>
    <property type="evidence" value="ECO:0007669"/>
    <property type="project" value="UniProtKB-UniRule"/>
</dbReference>
<dbReference type="InterPro" id="IPR011037">
    <property type="entry name" value="Pyrv_Knase-like_insert_dom_sf"/>
</dbReference>
<reference evidence="17" key="2">
    <citation type="journal article" date="2009" name="Int. J. Syst. Evol. Microbiol.">
        <title>Kosmotoga olearia gen. nov., sp. nov., a thermophilic, anaerobic heterotroph isolated from an oil production fluid.</title>
        <authorList>
            <person name="Dipippo J.L."/>
            <person name="Nesbo C.L."/>
            <person name="Dahle H."/>
            <person name="Doolittle W.F."/>
            <person name="Birkland N.K."/>
            <person name="Noll K.M."/>
        </authorList>
    </citation>
    <scope>NUCLEOTIDE SEQUENCE</scope>
    <source>
        <strain evidence="17">TBF 19.5.1</strain>
    </source>
</reference>
<dbReference type="SUPFAM" id="SSF50800">
    <property type="entry name" value="PK beta-barrel domain-like"/>
    <property type="match status" value="1"/>
</dbReference>
<evidence type="ECO:0000259" key="15">
    <source>
        <dbReference type="Pfam" id="PF00224"/>
    </source>
</evidence>
<evidence type="ECO:0000256" key="8">
    <source>
        <dbReference type="ARBA" id="ARBA00022777"/>
    </source>
</evidence>
<evidence type="ECO:0000313" key="18">
    <source>
        <dbReference type="EMBL" id="ACR80315.1"/>
    </source>
</evidence>
<keyword evidence="7" id="KW-0547">Nucleotide-binding</keyword>
<keyword evidence="5 14" id="KW-0808">Transferase</keyword>
<dbReference type="InterPro" id="IPR015806">
    <property type="entry name" value="Pyrv_Knase_insert_dom_sf"/>
</dbReference>
<dbReference type="eggNOG" id="COG0469">
    <property type="taxonomic scope" value="Bacteria"/>
</dbReference>
<evidence type="ECO:0000256" key="13">
    <source>
        <dbReference type="NCBIfam" id="TIGR01064"/>
    </source>
</evidence>
<dbReference type="NCBIfam" id="NF004978">
    <property type="entry name" value="PRK06354.1"/>
    <property type="match status" value="1"/>
</dbReference>
<dbReference type="GO" id="GO:0004743">
    <property type="term" value="F:pyruvate kinase activity"/>
    <property type="evidence" value="ECO:0007669"/>
    <property type="project" value="UniProtKB-UniRule"/>
</dbReference>
<dbReference type="Pfam" id="PF00224">
    <property type="entry name" value="PK"/>
    <property type="match status" value="1"/>
</dbReference>
<dbReference type="InterPro" id="IPR015793">
    <property type="entry name" value="Pyrv_Knase_brl"/>
</dbReference>
<reference evidence="18 19" key="4">
    <citation type="journal article" date="2011" name="J. Bacteriol.">
        <title>Genome Sequence of Kosmotoga olearia Strain TBF 19.5.1, a Thermophilic Bacterium with a Wide Growth Temperature Range, Isolated from the Troll B Oil Platform in the North Sea.</title>
        <authorList>
            <person name="Swithers K.S."/>
            <person name="Dipippo J.L."/>
            <person name="Bruce D.C."/>
            <person name="Detter C."/>
            <person name="Tapia R."/>
            <person name="Han S."/>
            <person name="Goodwin L.A."/>
            <person name="Han J."/>
            <person name="Woyke T."/>
            <person name="Pitluck S."/>
            <person name="Pennacchio L."/>
            <person name="Nolan M."/>
            <person name="Mikhailova N."/>
            <person name="Land M.L."/>
            <person name="Nesbo C.L."/>
            <person name="Gogarten J.P."/>
            <person name="Noll K.M."/>
        </authorList>
    </citation>
    <scope>NUCLEOTIDE SEQUENCE [LARGE SCALE GENOMIC DNA]</scope>
    <source>
        <strain evidence="19">ATCC BAA-1733 / DSM 21960 / TBF 19.5.1</strain>
        <strain evidence="18">TBF 19.5.1</strain>
    </source>
</reference>
<comment type="pathway">
    <text evidence="2 14">Carbohydrate degradation; glycolysis; pyruvate from D-glyceraldehyde 3-phosphate: step 5/5.</text>
</comment>
<reference evidence="17" key="1">
    <citation type="submission" date="2008-08" db="EMBL/GenBank/DDBJ databases">
        <authorList>
            <person name="DiPippo J.L."/>
            <person name="Nesbo C.L."/>
            <person name="Dahle H."/>
            <person name="Doolittle F.W."/>
            <person name="Birkland N.-K."/>
            <person name="Noll K.M."/>
        </authorList>
    </citation>
    <scope>NUCLEOTIDE SEQUENCE</scope>
    <source>
        <strain evidence="17">TBF 19.5.1</strain>
    </source>
</reference>
<organism evidence="17">
    <name type="scientific">Kosmotoga olearia (strain ATCC BAA-1733 / DSM 21960 / TBF 19.5.1)</name>
    <dbReference type="NCBI Taxonomy" id="521045"/>
    <lineage>
        <taxon>Bacteria</taxon>
        <taxon>Thermotogati</taxon>
        <taxon>Thermotogota</taxon>
        <taxon>Thermotogae</taxon>
        <taxon>Kosmotogales</taxon>
        <taxon>Kosmotogaceae</taxon>
        <taxon>Kosmotoga</taxon>
    </lineage>
</organism>
<dbReference type="Pfam" id="PF02887">
    <property type="entry name" value="PK_C"/>
    <property type="match status" value="1"/>
</dbReference>
<evidence type="ECO:0000256" key="3">
    <source>
        <dbReference type="ARBA" id="ARBA00008663"/>
    </source>
</evidence>
<keyword evidence="8 14" id="KW-0418">Kinase</keyword>
<dbReference type="FunFam" id="2.40.33.10:FF:000001">
    <property type="entry name" value="Pyruvate kinase"/>
    <property type="match status" value="1"/>
</dbReference>
<dbReference type="KEGG" id="kol:Kole_1625"/>
<dbReference type="Proteomes" id="UP000002382">
    <property type="component" value="Chromosome"/>
</dbReference>
<evidence type="ECO:0000256" key="7">
    <source>
        <dbReference type="ARBA" id="ARBA00022741"/>
    </source>
</evidence>
<dbReference type="UniPathway" id="UPA00109">
    <property type="reaction ID" value="UER00188"/>
</dbReference>
<evidence type="ECO:0000259" key="16">
    <source>
        <dbReference type="Pfam" id="PF02887"/>
    </source>
</evidence>
<proteinExistence type="inferred from homology"/>
<dbReference type="EC" id="2.7.1.40" evidence="4 13"/>
<reference evidence="18 19" key="3">
    <citation type="submission" date="2009-06" db="EMBL/GenBank/DDBJ databases">
        <title>Complete sequence of Thermotogales bacterium TBF 19.5.1.</title>
        <authorList>
            <consortium name="US DOE Joint Genome Institute"/>
            <person name="Lucas S."/>
            <person name="Copeland A."/>
            <person name="Lapidus A."/>
            <person name="Glavina del Rio T."/>
            <person name="Tice H."/>
            <person name="Bruce D."/>
            <person name="Goodwin L."/>
            <person name="Pitluck S."/>
            <person name="Chertkov O."/>
            <person name="Brettin T."/>
            <person name="Detter J.C."/>
            <person name="Han C."/>
            <person name="Schmutz J."/>
            <person name="Larimer F."/>
            <person name="Land M."/>
            <person name="Hauser L."/>
            <person name="Kyrpides N."/>
            <person name="Ovchinnikova G."/>
            <person name="Noll K."/>
        </authorList>
    </citation>
    <scope>NUCLEOTIDE SEQUENCE [LARGE SCALE GENOMIC DNA]</scope>
    <source>
        <strain evidence="19">ATCC BAA-1733 / DSM 21960 / TBF 19.5.1</strain>
        <strain evidence="18">TBF 19.5.1</strain>
    </source>
</reference>
<feature type="domain" description="Pyruvate kinase C-terminal" evidence="16">
    <location>
        <begin position="357"/>
        <end position="468"/>
    </location>
</feature>
<dbReference type="SUPFAM" id="SSF51621">
    <property type="entry name" value="Phosphoenolpyruvate/pyruvate domain"/>
    <property type="match status" value="1"/>
</dbReference>
<dbReference type="GO" id="GO:0030955">
    <property type="term" value="F:potassium ion binding"/>
    <property type="evidence" value="ECO:0007669"/>
    <property type="project" value="UniProtKB-UniRule"/>
</dbReference>
<dbReference type="SUPFAM" id="SSF52935">
    <property type="entry name" value="PK C-terminal domain-like"/>
    <property type="match status" value="1"/>
</dbReference>
<dbReference type="HOGENOM" id="CLU_015439_0_2_0"/>
<dbReference type="NCBIfam" id="NF004491">
    <property type="entry name" value="PRK05826.1"/>
    <property type="match status" value="1"/>
</dbReference>
<dbReference type="EMBL" id="EU980631">
    <property type="protein sequence ID" value="ACH68620.1"/>
    <property type="molecule type" value="Genomic_DNA"/>
</dbReference>
<keyword evidence="9" id="KW-0067">ATP-binding</keyword>